<protein>
    <recommendedName>
        <fullName evidence="5">Receptor ligand binding region domain-containing protein</fullName>
    </recommendedName>
</protein>
<keyword evidence="7" id="KW-1185">Reference proteome</keyword>
<evidence type="ECO:0000256" key="1">
    <source>
        <dbReference type="ARBA" id="ARBA00004370"/>
    </source>
</evidence>
<dbReference type="Proteomes" id="UP001153069">
    <property type="component" value="Unassembled WGS sequence"/>
</dbReference>
<dbReference type="AlphaFoldDB" id="A0A9N8E9P0"/>
<evidence type="ECO:0000313" key="7">
    <source>
        <dbReference type="Proteomes" id="UP001153069"/>
    </source>
</evidence>
<keyword evidence="2" id="KW-0812">Transmembrane</keyword>
<evidence type="ECO:0000313" key="6">
    <source>
        <dbReference type="EMBL" id="CAB9517082.1"/>
    </source>
</evidence>
<evidence type="ECO:0000256" key="2">
    <source>
        <dbReference type="ARBA" id="ARBA00022692"/>
    </source>
</evidence>
<proteinExistence type="predicted"/>
<organism evidence="6 7">
    <name type="scientific">Seminavis robusta</name>
    <dbReference type="NCBI Taxonomy" id="568900"/>
    <lineage>
        <taxon>Eukaryota</taxon>
        <taxon>Sar</taxon>
        <taxon>Stramenopiles</taxon>
        <taxon>Ochrophyta</taxon>
        <taxon>Bacillariophyta</taxon>
        <taxon>Bacillariophyceae</taxon>
        <taxon>Bacillariophycidae</taxon>
        <taxon>Naviculales</taxon>
        <taxon>Naviculaceae</taxon>
        <taxon>Seminavis</taxon>
    </lineage>
</organism>
<name>A0A9N8E9P0_9STRA</name>
<dbReference type="Gene3D" id="3.40.50.2300">
    <property type="match status" value="2"/>
</dbReference>
<evidence type="ECO:0000259" key="5">
    <source>
        <dbReference type="Pfam" id="PF01094"/>
    </source>
</evidence>
<dbReference type="InterPro" id="IPR028082">
    <property type="entry name" value="Peripla_BP_I"/>
</dbReference>
<keyword evidence="3" id="KW-1133">Transmembrane helix</keyword>
<dbReference type="GO" id="GO:0016020">
    <property type="term" value="C:membrane"/>
    <property type="evidence" value="ECO:0007669"/>
    <property type="project" value="UniProtKB-SubCell"/>
</dbReference>
<evidence type="ECO:0000256" key="4">
    <source>
        <dbReference type="ARBA" id="ARBA00023136"/>
    </source>
</evidence>
<accession>A0A9N8E9P0</accession>
<dbReference type="SUPFAM" id="SSF53822">
    <property type="entry name" value="Periplasmic binding protein-like I"/>
    <property type="match status" value="1"/>
</dbReference>
<dbReference type="Pfam" id="PF01094">
    <property type="entry name" value="ANF_receptor"/>
    <property type="match status" value="1"/>
</dbReference>
<dbReference type="InterPro" id="IPR001828">
    <property type="entry name" value="ANF_lig-bd_rcpt"/>
</dbReference>
<evidence type="ECO:0000256" key="3">
    <source>
        <dbReference type="ARBA" id="ARBA00022989"/>
    </source>
</evidence>
<dbReference type="OrthoDB" id="5984008at2759"/>
<gene>
    <name evidence="6" type="ORF">SEMRO_829_G208130.1</name>
</gene>
<keyword evidence="4" id="KW-0472">Membrane</keyword>
<comment type="subcellular location">
    <subcellularLocation>
        <location evidence="1">Membrane</location>
    </subcellularLocation>
</comment>
<feature type="domain" description="Receptor ligand binding region" evidence="5">
    <location>
        <begin position="34"/>
        <end position="404"/>
    </location>
</feature>
<dbReference type="EMBL" id="CAICTM010000828">
    <property type="protein sequence ID" value="CAB9517082.1"/>
    <property type="molecule type" value="Genomic_DNA"/>
</dbReference>
<comment type="caution">
    <text evidence="6">The sequence shown here is derived from an EMBL/GenBank/DDBJ whole genome shotgun (WGS) entry which is preliminary data.</text>
</comment>
<sequence length="433" mass="48568">MQDFNRRHFPFVGDNTNASGTTSPYELTKNCDFYMTMTFRDSGRDFFLTGKAWQDAFYKNMMNDSQTMFQRPMAVVGPWSSHISAQLATLAAVTTSSTTNDDDDDNLGFISISPASATPSLDDRTRYPWFARTQVTPGDIGSQFVTFVLTKLWGVRQFAILYPQTGFGRSVQRGILKHNLGRVFSASYVPGDPESMKEVVALLKSKEFVYYYCVGCADHQLILQLYDAGLMGPGTNTMWMFVGSVIEGLLTTVSDPESREGDVHKAMNGSAYVALQFTKESEQPTIARHIAQWHRRKLQFRQDPVATRYLQSRMRGGALECNQIDDDSIRTTNSCNANNSTALYDSLLNRSSFKASYIDLNTYDAVLAFGIAACQTPDFTTQSLYDTLKHVEFFGASYHVAFNTTTCSRRADSFAGFLFNILIDNNNNNNNKQ</sequence>
<reference evidence="6" key="1">
    <citation type="submission" date="2020-06" db="EMBL/GenBank/DDBJ databases">
        <authorList>
            <consortium name="Plant Systems Biology data submission"/>
        </authorList>
    </citation>
    <scope>NUCLEOTIDE SEQUENCE</scope>
    <source>
        <strain evidence="6">D6</strain>
    </source>
</reference>